<dbReference type="AlphaFoldDB" id="A0A5A7S8Y7"/>
<dbReference type="OrthoDB" id="3199431at2"/>
<proteinExistence type="predicted"/>
<gene>
    <name evidence="1" type="ORF">FOY51_17085</name>
</gene>
<dbReference type="RefSeq" id="WP_149431479.1">
    <property type="nucleotide sequence ID" value="NZ_VLNY01000008.1"/>
</dbReference>
<dbReference type="InterPro" id="IPR027580">
    <property type="entry name" value="EXLDI"/>
</dbReference>
<dbReference type="NCBIfam" id="TIGR04342">
    <property type="entry name" value="EXLDI"/>
    <property type="match status" value="1"/>
</dbReference>
<evidence type="ECO:0000313" key="1">
    <source>
        <dbReference type="EMBL" id="KAA0021612.1"/>
    </source>
</evidence>
<dbReference type="Proteomes" id="UP000322244">
    <property type="component" value="Unassembled WGS sequence"/>
</dbReference>
<keyword evidence="2" id="KW-1185">Reference proteome</keyword>
<evidence type="ECO:0000313" key="2">
    <source>
        <dbReference type="Proteomes" id="UP000322244"/>
    </source>
</evidence>
<comment type="caution">
    <text evidence="1">The sequence shown here is derived from an EMBL/GenBank/DDBJ whole genome shotgun (WGS) entry which is preliminary data.</text>
</comment>
<sequence length="181" mass="20759">MPNKTIYVSDDDLPLFQRAQELVGGNLSGAIVTALNRFIEIEEGRQAGYEDVVVRVGLDGARKQRFSGRLLADWNRSNNSGEVMERYKIYQGRTGKFVVHLQRSDWNEWQKWRKDESGNWLKDLTGFTSLRSMLGVSNPDWGDYTVQVVETLDELRDLLPGKLYRVVVDAVENPHVEELDV</sequence>
<dbReference type="EMBL" id="VLNY01000008">
    <property type="protein sequence ID" value="KAA0021612.1"/>
    <property type="molecule type" value="Genomic_DNA"/>
</dbReference>
<name>A0A5A7S8Y7_9NOCA</name>
<reference evidence="1 2" key="1">
    <citation type="submission" date="2019-07" db="EMBL/GenBank/DDBJ databases">
        <title>Rhodococcus cavernicolus sp. nov., isolated from a cave.</title>
        <authorList>
            <person name="Lee S.D."/>
        </authorList>
    </citation>
    <scope>NUCLEOTIDE SEQUENCE [LARGE SCALE GENOMIC DNA]</scope>
    <source>
        <strain evidence="1 2">C1-24</strain>
    </source>
</reference>
<organism evidence="1 2">
    <name type="scientific">Antrihabitans cavernicola</name>
    <dbReference type="NCBI Taxonomy" id="2495913"/>
    <lineage>
        <taxon>Bacteria</taxon>
        <taxon>Bacillati</taxon>
        <taxon>Actinomycetota</taxon>
        <taxon>Actinomycetes</taxon>
        <taxon>Mycobacteriales</taxon>
        <taxon>Nocardiaceae</taxon>
        <taxon>Antrihabitans</taxon>
    </lineage>
</organism>
<accession>A0A5A7S8Y7</accession>
<protein>
    <submittedName>
        <fullName evidence="1">EXLDI protein</fullName>
    </submittedName>
</protein>